<reference evidence="2" key="2">
    <citation type="submission" date="2022-09" db="EMBL/GenBank/DDBJ databases">
        <authorList>
            <person name="Sun Q."/>
            <person name="Ohkuma M."/>
        </authorList>
    </citation>
    <scope>NUCLEOTIDE SEQUENCE</scope>
    <source>
        <strain evidence="2">JCM 13583</strain>
    </source>
</reference>
<feature type="transmembrane region" description="Helical" evidence="1">
    <location>
        <begin position="119"/>
        <end position="142"/>
    </location>
</feature>
<keyword evidence="3" id="KW-1185">Reference proteome</keyword>
<organism evidence="2 3">
    <name type="scientific">Thermogymnomonas acidicola</name>
    <dbReference type="NCBI Taxonomy" id="399579"/>
    <lineage>
        <taxon>Archaea</taxon>
        <taxon>Methanobacteriati</taxon>
        <taxon>Thermoplasmatota</taxon>
        <taxon>Thermoplasmata</taxon>
        <taxon>Thermoplasmatales</taxon>
        <taxon>Thermogymnomonas</taxon>
    </lineage>
</organism>
<proteinExistence type="predicted"/>
<feature type="transmembrane region" description="Helical" evidence="1">
    <location>
        <begin position="7"/>
        <end position="26"/>
    </location>
</feature>
<comment type="caution">
    <text evidence="2">The sequence shown here is derived from an EMBL/GenBank/DDBJ whole genome shotgun (WGS) entry which is preliminary data.</text>
</comment>
<keyword evidence="1" id="KW-0472">Membrane</keyword>
<evidence type="ECO:0000313" key="3">
    <source>
        <dbReference type="Proteomes" id="UP000632195"/>
    </source>
</evidence>
<dbReference type="AlphaFoldDB" id="A0AA37BR23"/>
<dbReference type="RefSeq" id="WP_188680570.1">
    <property type="nucleotide sequence ID" value="NZ_BMNY01000001.1"/>
</dbReference>
<dbReference type="EMBL" id="BMNY01000001">
    <property type="protein sequence ID" value="GGM72536.1"/>
    <property type="molecule type" value="Genomic_DNA"/>
</dbReference>
<reference evidence="2" key="1">
    <citation type="journal article" date="2014" name="Int. J. Syst. Evol. Microbiol.">
        <title>Complete genome sequence of Corynebacterium casei LMG S-19264T (=DSM 44701T), isolated from a smear-ripened cheese.</title>
        <authorList>
            <consortium name="US DOE Joint Genome Institute (JGI-PGF)"/>
            <person name="Walter F."/>
            <person name="Albersmeier A."/>
            <person name="Kalinowski J."/>
            <person name="Ruckert C."/>
        </authorList>
    </citation>
    <scope>NUCLEOTIDE SEQUENCE</scope>
    <source>
        <strain evidence="2">JCM 13583</strain>
    </source>
</reference>
<gene>
    <name evidence="2" type="ORF">GCM10007108_08340</name>
</gene>
<evidence type="ECO:0000313" key="2">
    <source>
        <dbReference type="EMBL" id="GGM72536.1"/>
    </source>
</evidence>
<dbReference type="Proteomes" id="UP000632195">
    <property type="component" value="Unassembled WGS sequence"/>
</dbReference>
<name>A0AA37BR23_9ARCH</name>
<feature type="transmembrane region" description="Helical" evidence="1">
    <location>
        <begin position="77"/>
        <end position="99"/>
    </location>
</feature>
<evidence type="ECO:0000256" key="1">
    <source>
        <dbReference type="SAM" id="Phobius"/>
    </source>
</evidence>
<accession>A0AA37BR23</accession>
<sequence length="146" mass="16246">MERNGYLLGVSIVYLVAFIVTLVILFTDHNLQTDFGTVKPYFIHWYGLLITGIVSLIGFGILLAMGSKVWRAVSVAWSLFMVLFMIADIATYSMVGFSSPLQFARYLFGVTKYPGTLSYIPGLYDLLFAIYVVSLGLAVVAYRSKS</sequence>
<keyword evidence="1" id="KW-1133">Transmembrane helix</keyword>
<protein>
    <submittedName>
        <fullName evidence="2">Uncharacterized protein</fullName>
    </submittedName>
</protein>
<feature type="transmembrane region" description="Helical" evidence="1">
    <location>
        <begin position="46"/>
        <end position="65"/>
    </location>
</feature>
<keyword evidence="1" id="KW-0812">Transmembrane</keyword>